<dbReference type="EMBL" id="JTDE01000824">
    <property type="protein sequence ID" value="KAF7260264.1"/>
    <property type="molecule type" value="Genomic_DNA"/>
</dbReference>
<keyword evidence="2" id="KW-1185">Reference proteome</keyword>
<comment type="caution">
    <text evidence="1">The sequence shown here is derived from an EMBL/GenBank/DDBJ whole genome shotgun (WGS) entry which is preliminary data.</text>
</comment>
<dbReference type="Proteomes" id="UP000822476">
    <property type="component" value="Unassembled WGS sequence"/>
</dbReference>
<dbReference type="AlphaFoldDB" id="A0A8S9Z0B3"/>
<protein>
    <submittedName>
        <fullName evidence="1">Uncharacterized protein</fullName>
    </submittedName>
</protein>
<sequence>MEIYLNTEAPKKYRRCNRLVVETNQDYYWNSVSEERCPPVSPRHPKVGPTFRLFRDHHFMYKLKRNERGGNSFEDRWNLLPKNYSAKHQLIFFNDCITAELDSNRKQ</sequence>
<name>A0A8S9Z0B3_9TREM</name>
<reference evidence="1" key="1">
    <citation type="submission" date="2019-07" db="EMBL/GenBank/DDBJ databases">
        <title>Annotation for the trematode Paragonimus miyazaki's.</title>
        <authorList>
            <person name="Choi Y.-J."/>
        </authorList>
    </citation>
    <scope>NUCLEOTIDE SEQUENCE</scope>
    <source>
        <strain evidence="1">Japan</strain>
    </source>
</reference>
<proteinExistence type="predicted"/>
<accession>A0A8S9Z0B3</accession>
<evidence type="ECO:0000313" key="2">
    <source>
        <dbReference type="Proteomes" id="UP000822476"/>
    </source>
</evidence>
<gene>
    <name evidence="1" type="ORF">EG68_02627</name>
</gene>
<evidence type="ECO:0000313" key="1">
    <source>
        <dbReference type="EMBL" id="KAF7260264.1"/>
    </source>
</evidence>
<organism evidence="1 2">
    <name type="scientific">Paragonimus skrjabini miyazakii</name>
    <dbReference type="NCBI Taxonomy" id="59628"/>
    <lineage>
        <taxon>Eukaryota</taxon>
        <taxon>Metazoa</taxon>
        <taxon>Spiralia</taxon>
        <taxon>Lophotrochozoa</taxon>
        <taxon>Platyhelminthes</taxon>
        <taxon>Trematoda</taxon>
        <taxon>Digenea</taxon>
        <taxon>Plagiorchiida</taxon>
        <taxon>Troglotremata</taxon>
        <taxon>Troglotrematidae</taxon>
        <taxon>Paragonimus</taxon>
    </lineage>
</organism>